<dbReference type="SUPFAM" id="SSF47384">
    <property type="entry name" value="Homodimeric domain of signal transducing histidine kinase"/>
    <property type="match status" value="1"/>
</dbReference>
<dbReference type="InterPro" id="IPR036890">
    <property type="entry name" value="HATPase_C_sf"/>
</dbReference>
<dbReference type="InterPro" id="IPR035965">
    <property type="entry name" value="PAS-like_dom_sf"/>
</dbReference>
<reference evidence="11" key="1">
    <citation type="submission" date="2016-10" db="EMBL/GenBank/DDBJ databases">
        <authorList>
            <person name="Varghese N."/>
            <person name="Submissions S."/>
        </authorList>
    </citation>
    <scope>NUCLEOTIDE SEQUENCE [LARGE SCALE GENOMIC DNA]</scope>
    <source>
        <strain evidence="11">DSM 11706</strain>
    </source>
</reference>
<keyword evidence="8" id="KW-0902">Two-component regulatory system</keyword>
<dbReference type="SMART" id="SM00388">
    <property type="entry name" value="HisKA"/>
    <property type="match status" value="1"/>
</dbReference>
<proteinExistence type="predicted"/>
<evidence type="ECO:0000256" key="8">
    <source>
        <dbReference type="ARBA" id="ARBA00023012"/>
    </source>
</evidence>
<keyword evidence="6 10" id="KW-0418">Kinase</keyword>
<evidence type="ECO:0000256" key="5">
    <source>
        <dbReference type="ARBA" id="ARBA00022741"/>
    </source>
</evidence>
<dbReference type="OrthoDB" id="9815750at2"/>
<gene>
    <name evidence="10" type="ORF">SAMN05421670_1425</name>
</gene>
<evidence type="ECO:0000256" key="7">
    <source>
        <dbReference type="ARBA" id="ARBA00022840"/>
    </source>
</evidence>
<dbReference type="RefSeq" id="WP_093535514.1">
    <property type="nucleotide sequence ID" value="NZ_FOXU01000001.1"/>
</dbReference>
<dbReference type="EC" id="2.7.13.3" evidence="2"/>
<dbReference type="PANTHER" id="PTHR43065">
    <property type="entry name" value="SENSOR HISTIDINE KINASE"/>
    <property type="match status" value="1"/>
</dbReference>
<dbReference type="PRINTS" id="PR00344">
    <property type="entry name" value="BCTRLSENSOR"/>
</dbReference>
<accession>A0A1I5WSZ8</accession>
<evidence type="ECO:0000256" key="4">
    <source>
        <dbReference type="ARBA" id="ARBA00022679"/>
    </source>
</evidence>
<feature type="domain" description="Histidine kinase" evidence="9">
    <location>
        <begin position="142"/>
        <end position="349"/>
    </location>
</feature>
<organism evidence="10 11">
    <name type="scientific">Psychrobacillus psychrotolerans</name>
    <dbReference type="NCBI Taxonomy" id="126156"/>
    <lineage>
        <taxon>Bacteria</taxon>
        <taxon>Bacillati</taxon>
        <taxon>Bacillota</taxon>
        <taxon>Bacilli</taxon>
        <taxon>Bacillales</taxon>
        <taxon>Bacillaceae</taxon>
        <taxon>Psychrobacillus</taxon>
    </lineage>
</organism>
<name>A0A1I5WSZ8_9BACI</name>
<dbReference type="Gene3D" id="3.30.450.20">
    <property type="entry name" value="PAS domain"/>
    <property type="match status" value="1"/>
</dbReference>
<evidence type="ECO:0000256" key="3">
    <source>
        <dbReference type="ARBA" id="ARBA00022553"/>
    </source>
</evidence>
<evidence type="ECO:0000256" key="1">
    <source>
        <dbReference type="ARBA" id="ARBA00000085"/>
    </source>
</evidence>
<dbReference type="AlphaFoldDB" id="A0A1I5WSZ8"/>
<dbReference type="Pfam" id="PF00512">
    <property type="entry name" value="HisKA"/>
    <property type="match status" value="1"/>
</dbReference>
<dbReference type="GO" id="GO:0000155">
    <property type="term" value="F:phosphorelay sensor kinase activity"/>
    <property type="evidence" value="ECO:0007669"/>
    <property type="project" value="InterPro"/>
</dbReference>
<dbReference type="STRING" id="126156.SAMN05421670_1425"/>
<evidence type="ECO:0000256" key="6">
    <source>
        <dbReference type="ARBA" id="ARBA00022777"/>
    </source>
</evidence>
<dbReference type="Gene3D" id="1.10.287.130">
    <property type="match status" value="1"/>
</dbReference>
<dbReference type="SUPFAM" id="SSF55874">
    <property type="entry name" value="ATPase domain of HSP90 chaperone/DNA topoisomerase II/histidine kinase"/>
    <property type="match status" value="1"/>
</dbReference>
<dbReference type="InterPro" id="IPR005467">
    <property type="entry name" value="His_kinase_dom"/>
</dbReference>
<dbReference type="InterPro" id="IPR004358">
    <property type="entry name" value="Sig_transdc_His_kin-like_C"/>
</dbReference>
<sequence length="351" mass="39567">MLTKYEYKENLGNIFELFSSGLIFINDKGILLDMNSYAEKILDINKDDYVGNHANDLCEMFSVSDEEKKFLVKKLKKEGYLENHMEYQPIVGEYKYVHVVISKQSDSDLYLLEISDESEKIYMKKRLDQSESLRTLGQLAAGIAHEIRNPMTSLKGFTQLLTQNATDDAKRYLTVINEEINKMEEILTQFLELSKPSKSKFTVINIEEIILEVVSFMGPQALLKSINLHVTSQTNGECQVIGDSQLLKQVFVNAIKNGMEAMPDGGNININISYKIGKFVSISVCDEGQGIDDEHINKIFQPFFTTKSTGTGLGLSHVYKVIEEHGGNIEVSSVVEQGTTFEFVLPLNNSL</sequence>
<dbReference type="PANTHER" id="PTHR43065:SF10">
    <property type="entry name" value="PEROXIDE STRESS-ACTIVATED HISTIDINE KINASE MAK3"/>
    <property type="match status" value="1"/>
</dbReference>
<comment type="catalytic activity">
    <reaction evidence="1">
        <text>ATP + protein L-histidine = ADP + protein N-phospho-L-histidine.</text>
        <dbReference type="EC" id="2.7.13.3"/>
    </reaction>
</comment>
<dbReference type="Gene3D" id="3.30.565.10">
    <property type="entry name" value="Histidine kinase-like ATPase, C-terminal domain"/>
    <property type="match status" value="1"/>
</dbReference>
<dbReference type="EMBL" id="FOXU01000001">
    <property type="protein sequence ID" value="SFQ22741.1"/>
    <property type="molecule type" value="Genomic_DNA"/>
</dbReference>
<dbReference type="InterPro" id="IPR003594">
    <property type="entry name" value="HATPase_dom"/>
</dbReference>
<evidence type="ECO:0000313" key="10">
    <source>
        <dbReference type="EMBL" id="SFQ22741.1"/>
    </source>
</evidence>
<dbReference type="SMART" id="SM00091">
    <property type="entry name" value="PAS"/>
    <property type="match status" value="1"/>
</dbReference>
<keyword evidence="11" id="KW-1185">Reference proteome</keyword>
<keyword evidence="4" id="KW-0808">Transferase</keyword>
<dbReference type="Pfam" id="PF02518">
    <property type="entry name" value="HATPase_c"/>
    <property type="match status" value="1"/>
</dbReference>
<dbReference type="InterPro" id="IPR036097">
    <property type="entry name" value="HisK_dim/P_sf"/>
</dbReference>
<dbReference type="CDD" id="cd00082">
    <property type="entry name" value="HisKA"/>
    <property type="match status" value="1"/>
</dbReference>
<dbReference type="PROSITE" id="PS50109">
    <property type="entry name" value="HIS_KIN"/>
    <property type="match status" value="1"/>
</dbReference>
<dbReference type="InterPro" id="IPR003661">
    <property type="entry name" value="HisK_dim/P_dom"/>
</dbReference>
<dbReference type="SUPFAM" id="SSF55785">
    <property type="entry name" value="PYP-like sensor domain (PAS domain)"/>
    <property type="match status" value="1"/>
</dbReference>
<keyword evidence="7" id="KW-0067">ATP-binding</keyword>
<dbReference type="Proteomes" id="UP000198734">
    <property type="component" value="Unassembled WGS sequence"/>
</dbReference>
<protein>
    <recommendedName>
        <fullName evidence="2">histidine kinase</fullName>
        <ecNumber evidence="2">2.7.13.3</ecNumber>
    </recommendedName>
</protein>
<keyword evidence="5" id="KW-0547">Nucleotide-binding</keyword>
<keyword evidence="3" id="KW-0597">Phosphoprotein</keyword>
<dbReference type="SMART" id="SM00387">
    <property type="entry name" value="HATPase_c"/>
    <property type="match status" value="1"/>
</dbReference>
<evidence type="ECO:0000256" key="2">
    <source>
        <dbReference type="ARBA" id="ARBA00012438"/>
    </source>
</evidence>
<dbReference type="GO" id="GO:0005524">
    <property type="term" value="F:ATP binding"/>
    <property type="evidence" value="ECO:0007669"/>
    <property type="project" value="UniProtKB-KW"/>
</dbReference>
<evidence type="ECO:0000313" key="11">
    <source>
        <dbReference type="Proteomes" id="UP000198734"/>
    </source>
</evidence>
<dbReference type="InterPro" id="IPR000014">
    <property type="entry name" value="PAS"/>
</dbReference>
<evidence type="ECO:0000259" key="9">
    <source>
        <dbReference type="PROSITE" id="PS50109"/>
    </source>
</evidence>